<dbReference type="PROSITE" id="PS50181">
    <property type="entry name" value="FBOX"/>
    <property type="match status" value="1"/>
</dbReference>
<evidence type="ECO:0000313" key="2">
    <source>
        <dbReference type="EMBL" id="EXB82461.1"/>
    </source>
</evidence>
<dbReference type="NCBIfam" id="TIGR01640">
    <property type="entry name" value="F_box_assoc_1"/>
    <property type="match status" value="1"/>
</dbReference>
<reference evidence="3" key="1">
    <citation type="submission" date="2013-01" db="EMBL/GenBank/DDBJ databases">
        <title>Draft Genome Sequence of a Mulberry Tree, Morus notabilis C.K. Schneid.</title>
        <authorList>
            <person name="He N."/>
            <person name="Zhao S."/>
        </authorList>
    </citation>
    <scope>NUCLEOTIDE SEQUENCE</scope>
</reference>
<dbReference type="EMBL" id="KE344869">
    <property type="protein sequence ID" value="EXB82461.1"/>
    <property type="molecule type" value="Genomic_DNA"/>
</dbReference>
<gene>
    <name evidence="2" type="ORF">L484_027636</name>
</gene>
<evidence type="ECO:0000259" key="1">
    <source>
        <dbReference type="PROSITE" id="PS50181"/>
    </source>
</evidence>
<dbReference type="CDD" id="cd22157">
    <property type="entry name" value="F-box_AtFBW1-like"/>
    <property type="match status" value="1"/>
</dbReference>
<dbReference type="PANTHER" id="PTHR31672:SF13">
    <property type="entry name" value="F-BOX PROTEIN CPR30-LIKE"/>
    <property type="match status" value="1"/>
</dbReference>
<feature type="domain" description="F-box" evidence="1">
    <location>
        <begin position="1"/>
        <end position="48"/>
    </location>
</feature>
<evidence type="ECO:0000313" key="3">
    <source>
        <dbReference type="Proteomes" id="UP000030645"/>
    </source>
</evidence>
<dbReference type="InterPro" id="IPR001810">
    <property type="entry name" value="F-box_dom"/>
</dbReference>
<accession>W9RMW9</accession>
<dbReference type="SUPFAM" id="SSF81383">
    <property type="entry name" value="F-box domain"/>
    <property type="match status" value="1"/>
</dbReference>
<dbReference type="KEGG" id="mnt:21410247"/>
<dbReference type="InterPro" id="IPR013187">
    <property type="entry name" value="F-box-assoc_dom_typ3"/>
</dbReference>
<dbReference type="PANTHER" id="PTHR31672">
    <property type="entry name" value="BNACNNG10540D PROTEIN"/>
    <property type="match status" value="1"/>
</dbReference>
<dbReference type="Proteomes" id="UP000030645">
    <property type="component" value="Unassembled WGS sequence"/>
</dbReference>
<keyword evidence="3" id="KW-1185">Reference proteome</keyword>
<dbReference type="Pfam" id="PF08268">
    <property type="entry name" value="FBA_3"/>
    <property type="match status" value="1"/>
</dbReference>
<dbReference type="InterPro" id="IPR017451">
    <property type="entry name" value="F-box-assoc_interact_dom"/>
</dbReference>
<dbReference type="Gene3D" id="1.20.1280.50">
    <property type="match status" value="1"/>
</dbReference>
<proteinExistence type="predicted"/>
<organism evidence="2 3">
    <name type="scientific">Morus notabilis</name>
    <dbReference type="NCBI Taxonomy" id="981085"/>
    <lineage>
        <taxon>Eukaryota</taxon>
        <taxon>Viridiplantae</taxon>
        <taxon>Streptophyta</taxon>
        <taxon>Embryophyta</taxon>
        <taxon>Tracheophyta</taxon>
        <taxon>Spermatophyta</taxon>
        <taxon>Magnoliopsida</taxon>
        <taxon>eudicotyledons</taxon>
        <taxon>Gunneridae</taxon>
        <taxon>Pentapetalae</taxon>
        <taxon>rosids</taxon>
        <taxon>fabids</taxon>
        <taxon>Rosales</taxon>
        <taxon>Moraceae</taxon>
        <taxon>Moreae</taxon>
        <taxon>Morus</taxon>
    </lineage>
</organism>
<name>W9RMW9_9ROSA</name>
<dbReference type="AlphaFoldDB" id="W9RMW9"/>
<dbReference type="OrthoDB" id="1644187at2759"/>
<dbReference type="InterPro" id="IPR050796">
    <property type="entry name" value="SCF_F-box_component"/>
</dbReference>
<dbReference type="Pfam" id="PF12937">
    <property type="entry name" value="F-box-like"/>
    <property type="match status" value="1"/>
</dbReference>
<dbReference type="InterPro" id="IPR036047">
    <property type="entry name" value="F-box-like_dom_sf"/>
</dbReference>
<protein>
    <submittedName>
        <fullName evidence="2">F-box/kelch-repeat protein</fullName>
    </submittedName>
</protein>
<sequence length="381" mass="44801">MATDLPEDILIDIFSRLPPESILQFKSVQKSWYILITALVKDPVFVAKNFHNNKRKGSFLIYKCFEDTNIGSLAICNNGADNEQRLSYGIQDFKPLFPNRYRKFLNYSRVGVSHCDGIICLADYYDGRILLCNPATREFKLLPTDPCFYEAKEYRLANVGFGYDSIDDVYKVVCVCAWPSGEFKAHVYTLGNDYTYWRDIPLKTQIIIGDYHSVRSITTKEVHCNGVCYWLVQDNNAFQQQMYSFDMHDEEFRTIPLPDHIENMGYCNAYKLSLTRWNESAVLFFYPPPHWVRKVSIEMWVLRSWRWTKHQTTVPLRGMEKIEAAFYKSDEILIKEKRGLLSYNVLTRKVRRIYKGDVDRFRACCYYVPSLVSIRRITFDK</sequence>
<dbReference type="STRING" id="981085.W9RMW9"/>